<proteinExistence type="predicted"/>
<gene>
    <name evidence="1" type="ORF">MM415B03540_0002</name>
</gene>
<dbReference type="EMBL" id="MT142942">
    <property type="protein sequence ID" value="QJA90843.1"/>
    <property type="molecule type" value="Genomic_DNA"/>
</dbReference>
<dbReference type="AlphaFoldDB" id="A0A6M3L8T5"/>
<reference evidence="1" key="1">
    <citation type="submission" date="2020-03" db="EMBL/GenBank/DDBJ databases">
        <title>The deep terrestrial virosphere.</title>
        <authorList>
            <person name="Holmfeldt K."/>
            <person name="Nilsson E."/>
            <person name="Simone D."/>
            <person name="Lopez-Fernandez M."/>
            <person name="Wu X."/>
            <person name="de Brujin I."/>
            <person name="Lundin D."/>
            <person name="Andersson A."/>
            <person name="Bertilsson S."/>
            <person name="Dopson M."/>
        </authorList>
    </citation>
    <scope>NUCLEOTIDE SEQUENCE</scope>
    <source>
        <strain evidence="1">MM415B03540</strain>
    </source>
</reference>
<organism evidence="1">
    <name type="scientific">viral metagenome</name>
    <dbReference type="NCBI Taxonomy" id="1070528"/>
    <lineage>
        <taxon>unclassified sequences</taxon>
        <taxon>metagenomes</taxon>
        <taxon>organismal metagenomes</taxon>
    </lineage>
</organism>
<sequence>MEENKNETVEETYKKYSLKGKEEEKTTSLTLQKDLNAKNLEMAKRLLSLFGRHETGSDQDGDYRSWYAFKLDVISSNNHYYQELSDVMRDLNLSQNFVYKMVISCLNSVIEANGNLETINENLNDYTEEDTYNYELIEWFGENVFHICYCDDALTEHESTNIIAIIGNGQRIAKQDVFLAVMQLIEDLNKEEEG</sequence>
<protein>
    <submittedName>
        <fullName evidence="1">Uncharacterized protein</fullName>
    </submittedName>
</protein>
<name>A0A6M3L8T5_9ZZZZ</name>
<evidence type="ECO:0000313" key="1">
    <source>
        <dbReference type="EMBL" id="QJA90843.1"/>
    </source>
</evidence>
<accession>A0A6M3L8T5</accession>